<protein>
    <submittedName>
        <fullName evidence="2">Cytochrome P450</fullName>
    </submittedName>
</protein>
<dbReference type="GO" id="GO:0004523">
    <property type="term" value="F:RNA-DNA hybrid ribonuclease activity"/>
    <property type="evidence" value="ECO:0007669"/>
    <property type="project" value="InterPro"/>
</dbReference>
<proteinExistence type="predicted"/>
<dbReference type="InterPro" id="IPR036397">
    <property type="entry name" value="RNaseH_sf"/>
</dbReference>
<name>A0A392PM59_9FABA</name>
<evidence type="ECO:0000259" key="1">
    <source>
        <dbReference type="Pfam" id="PF13456"/>
    </source>
</evidence>
<dbReference type="InterPro" id="IPR044730">
    <property type="entry name" value="RNase_H-like_dom_plant"/>
</dbReference>
<feature type="non-terminal residue" evidence="2">
    <location>
        <position position="232"/>
    </location>
</feature>
<dbReference type="SUPFAM" id="SSF53098">
    <property type="entry name" value="Ribonuclease H-like"/>
    <property type="match status" value="1"/>
</dbReference>
<dbReference type="InterPro" id="IPR012337">
    <property type="entry name" value="RNaseH-like_sf"/>
</dbReference>
<dbReference type="AlphaFoldDB" id="A0A392PM59"/>
<dbReference type="PANTHER" id="PTHR47074">
    <property type="entry name" value="BNAC02G40300D PROTEIN"/>
    <property type="match status" value="1"/>
</dbReference>
<dbReference type="InterPro" id="IPR052929">
    <property type="entry name" value="RNase_H-like_EbsB-rel"/>
</dbReference>
<dbReference type="GO" id="GO:0003676">
    <property type="term" value="F:nucleic acid binding"/>
    <property type="evidence" value="ECO:0007669"/>
    <property type="project" value="InterPro"/>
</dbReference>
<evidence type="ECO:0000313" key="2">
    <source>
        <dbReference type="EMBL" id="MCI12862.1"/>
    </source>
</evidence>
<accession>A0A392PM59</accession>
<sequence>NVQCPLSCPICESGEENDWHVLFECENSRTAWQAAGLEHIITPHAQQVHTVKECILQLCRLNDRTVAGKAAMMIWILWQNRNNCVWNQEKEHGQQLGSKALSLWHEWKAVQAVHNSDVHNIQQQQQQLWQAPARDKLKCNVDAGFHDGERKTSAGWCVRDCRGQFVLGGSSWIFGKCSVIEGEAIALLEAMKELQHRGFNSVIFETDALNIENAIRHRHTGVSEFSSIIHKI</sequence>
<dbReference type="Pfam" id="PF13456">
    <property type="entry name" value="RVT_3"/>
    <property type="match status" value="1"/>
</dbReference>
<keyword evidence="3" id="KW-1185">Reference proteome</keyword>
<feature type="domain" description="RNase H type-1" evidence="1">
    <location>
        <begin position="140"/>
        <end position="228"/>
    </location>
</feature>
<dbReference type="Proteomes" id="UP000265520">
    <property type="component" value="Unassembled WGS sequence"/>
</dbReference>
<dbReference type="PANTHER" id="PTHR47074:SF48">
    <property type="entry name" value="POLYNUCLEOTIDYL TRANSFERASE, RIBONUCLEASE H-LIKE SUPERFAMILY PROTEIN"/>
    <property type="match status" value="1"/>
</dbReference>
<dbReference type="InterPro" id="IPR002156">
    <property type="entry name" value="RNaseH_domain"/>
</dbReference>
<feature type="non-terminal residue" evidence="2">
    <location>
        <position position="1"/>
    </location>
</feature>
<dbReference type="Gene3D" id="3.30.420.10">
    <property type="entry name" value="Ribonuclease H-like superfamily/Ribonuclease H"/>
    <property type="match status" value="1"/>
</dbReference>
<evidence type="ECO:0000313" key="3">
    <source>
        <dbReference type="Proteomes" id="UP000265520"/>
    </source>
</evidence>
<dbReference type="EMBL" id="LXQA010085888">
    <property type="protein sequence ID" value="MCI12862.1"/>
    <property type="molecule type" value="Genomic_DNA"/>
</dbReference>
<organism evidence="2 3">
    <name type="scientific">Trifolium medium</name>
    <dbReference type="NCBI Taxonomy" id="97028"/>
    <lineage>
        <taxon>Eukaryota</taxon>
        <taxon>Viridiplantae</taxon>
        <taxon>Streptophyta</taxon>
        <taxon>Embryophyta</taxon>
        <taxon>Tracheophyta</taxon>
        <taxon>Spermatophyta</taxon>
        <taxon>Magnoliopsida</taxon>
        <taxon>eudicotyledons</taxon>
        <taxon>Gunneridae</taxon>
        <taxon>Pentapetalae</taxon>
        <taxon>rosids</taxon>
        <taxon>fabids</taxon>
        <taxon>Fabales</taxon>
        <taxon>Fabaceae</taxon>
        <taxon>Papilionoideae</taxon>
        <taxon>50 kb inversion clade</taxon>
        <taxon>NPAAA clade</taxon>
        <taxon>Hologalegina</taxon>
        <taxon>IRL clade</taxon>
        <taxon>Trifolieae</taxon>
        <taxon>Trifolium</taxon>
    </lineage>
</organism>
<comment type="caution">
    <text evidence="2">The sequence shown here is derived from an EMBL/GenBank/DDBJ whole genome shotgun (WGS) entry which is preliminary data.</text>
</comment>
<dbReference type="CDD" id="cd06222">
    <property type="entry name" value="RNase_H_like"/>
    <property type="match status" value="1"/>
</dbReference>
<reference evidence="2 3" key="1">
    <citation type="journal article" date="2018" name="Front. Plant Sci.">
        <title>Red Clover (Trifolium pratense) and Zigzag Clover (T. medium) - A Picture of Genomic Similarities and Differences.</title>
        <authorList>
            <person name="Dluhosova J."/>
            <person name="Istvanek J."/>
            <person name="Nedelnik J."/>
            <person name="Repkova J."/>
        </authorList>
    </citation>
    <scope>NUCLEOTIDE SEQUENCE [LARGE SCALE GENOMIC DNA]</scope>
    <source>
        <strain evidence="3">cv. 10/8</strain>
        <tissue evidence="2">Leaf</tissue>
    </source>
</reference>